<keyword evidence="2" id="KW-1185">Reference proteome</keyword>
<comment type="caution">
    <text evidence="1">The sequence shown here is derived from an EMBL/GenBank/DDBJ whole genome shotgun (WGS) entry which is preliminary data.</text>
</comment>
<protein>
    <submittedName>
        <fullName evidence="1">Uncharacterized protein</fullName>
    </submittedName>
</protein>
<sequence length="586" mass="64250">MSSSPSAGTCNVVYYAAGLTLPRIVNISLDWTVVQLAKVIFDDAHHWPGSFNLYKVPGKLFNSLTGEALQQAVFNYLGSSHASPLPPLDTVAACFADTLHDLCVVAVNTNQLHSRVPEVFIPLNVARYQERQNANVQALRRTPFSSSKTRRNYNRPGDPPIGLFHDVFNHIGMDPKHMNGDSLVIPAYYCLPVSEYVGLSSAYYETSHDRMSGIHLCLQDLLGTPLGMLNTNDVVVSDAVVHACTDHSPRHVPALILAVINEFSVGEETALSLASAAYQKFWSSESNDFLRQITYCPTLLVAIAGPWLCVAGGVYLDKPNIQLLTNYNWTGARPEGNASDTAGLERLFSSLRKAVKTIQEYYAQLSAEDTVAVPPVCGFPAICEYTVGDRRVSFLYMEQLGISDDGSTHGTKLVYKVRLNSQDNSQEFRVVKFAARYNAQAHTLLAATEGAAESFAPRLHYVSSRLYGGRKMVVMDYVEGRTALEIADGLSEQQYHQLQQAVGRLHARGLVFGDITPSNILVSNATGRVLLVDFDFCGKEGEVRYPSDLDLDPSWPDGVGPGSAMKKAHDEVMLKRLCPFSDVASS</sequence>
<reference evidence="1" key="1">
    <citation type="journal article" date="2021" name="Environ. Microbiol.">
        <title>Gene family expansions and transcriptome signatures uncover fungal adaptations to wood decay.</title>
        <authorList>
            <person name="Hage H."/>
            <person name="Miyauchi S."/>
            <person name="Viragh M."/>
            <person name="Drula E."/>
            <person name="Min B."/>
            <person name="Chaduli D."/>
            <person name="Navarro D."/>
            <person name="Favel A."/>
            <person name="Norest M."/>
            <person name="Lesage-Meessen L."/>
            <person name="Balint B."/>
            <person name="Merenyi Z."/>
            <person name="de Eugenio L."/>
            <person name="Morin E."/>
            <person name="Martinez A.T."/>
            <person name="Baldrian P."/>
            <person name="Stursova M."/>
            <person name="Martinez M.J."/>
            <person name="Novotny C."/>
            <person name="Magnuson J.K."/>
            <person name="Spatafora J.W."/>
            <person name="Maurice S."/>
            <person name="Pangilinan J."/>
            <person name="Andreopoulos W."/>
            <person name="LaButti K."/>
            <person name="Hundley H."/>
            <person name="Na H."/>
            <person name="Kuo A."/>
            <person name="Barry K."/>
            <person name="Lipzen A."/>
            <person name="Henrissat B."/>
            <person name="Riley R."/>
            <person name="Ahrendt S."/>
            <person name="Nagy L.G."/>
            <person name="Grigoriev I.V."/>
            <person name="Martin F."/>
            <person name="Rosso M.N."/>
        </authorList>
    </citation>
    <scope>NUCLEOTIDE SEQUENCE</scope>
    <source>
        <strain evidence="1">CBS 384.51</strain>
    </source>
</reference>
<evidence type="ECO:0000313" key="2">
    <source>
        <dbReference type="Proteomes" id="UP001055072"/>
    </source>
</evidence>
<dbReference type="Proteomes" id="UP001055072">
    <property type="component" value="Unassembled WGS sequence"/>
</dbReference>
<evidence type="ECO:0000313" key="1">
    <source>
        <dbReference type="EMBL" id="KAI0083125.1"/>
    </source>
</evidence>
<name>A0ACB8TM90_9APHY</name>
<dbReference type="EMBL" id="MU274992">
    <property type="protein sequence ID" value="KAI0083125.1"/>
    <property type="molecule type" value="Genomic_DNA"/>
</dbReference>
<proteinExistence type="predicted"/>
<gene>
    <name evidence="1" type="ORF">BDY19DRAFT_998832</name>
</gene>
<accession>A0ACB8TM90</accession>
<organism evidence="1 2">
    <name type="scientific">Irpex rosettiformis</name>
    <dbReference type="NCBI Taxonomy" id="378272"/>
    <lineage>
        <taxon>Eukaryota</taxon>
        <taxon>Fungi</taxon>
        <taxon>Dikarya</taxon>
        <taxon>Basidiomycota</taxon>
        <taxon>Agaricomycotina</taxon>
        <taxon>Agaricomycetes</taxon>
        <taxon>Polyporales</taxon>
        <taxon>Irpicaceae</taxon>
        <taxon>Irpex</taxon>
    </lineage>
</organism>